<protein>
    <submittedName>
        <fullName evidence="4">ABC1-domain-containing protein</fullName>
    </submittedName>
</protein>
<dbReference type="InterPro" id="IPR011009">
    <property type="entry name" value="Kinase-like_dom_sf"/>
</dbReference>
<keyword evidence="5" id="KW-1185">Reference proteome</keyword>
<evidence type="ECO:0000313" key="4">
    <source>
        <dbReference type="EMBL" id="RPB13471.1"/>
    </source>
</evidence>
<dbReference type="SUPFAM" id="SSF56112">
    <property type="entry name" value="Protein kinase-like (PK-like)"/>
    <property type="match status" value="1"/>
</dbReference>
<dbReference type="InterPro" id="IPR004147">
    <property type="entry name" value="ABC1_dom"/>
</dbReference>
<dbReference type="STRING" id="1392247.A0A3N4KYQ2"/>
<dbReference type="OrthoDB" id="427480at2759"/>
<dbReference type="InParanoid" id="A0A3N4KYQ2"/>
<name>A0A3N4KYQ2_9PEZI</name>
<dbReference type="EMBL" id="ML119122">
    <property type="protein sequence ID" value="RPB13471.1"/>
    <property type="molecule type" value="Genomic_DNA"/>
</dbReference>
<evidence type="ECO:0000259" key="3">
    <source>
        <dbReference type="Pfam" id="PF03109"/>
    </source>
</evidence>
<evidence type="ECO:0000313" key="5">
    <source>
        <dbReference type="Proteomes" id="UP000277580"/>
    </source>
</evidence>
<dbReference type="Pfam" id="PF03109">
    <property type="entry name" value="ABC1"/>
    <property type="match status" value="1"/>
</dbReference>
<gene>
    <name evidence="4" type="ORF">P167DRAFT_534825</name>
</gene>
<dbReference type="PANTHER" id="PTHR43173">
    <property type="entry name" value="ABC1 FAMILY PROTEIN"/>
    <property type="match status" value="1"/>
</dbReference>
<dbReference type="AlphaFoldDB" id="A0A3N4KYQ2"/>
<proteinExistence type="inferred from homology"/>
<dbReference type="InterPro" id="IPR045307">
    <property type="entry name" value="ADCK1_dom"/>
</dbReference>
<feature type="region of interest" description="Disordered" evidence="2">
    <location>
        <begin position="24"/>
        <end position="48"/>
    </location>
</feature>
<feature type="domain" description="ABC1 atypical kinase-like" evidence="3">
    <location>
        <begin position="159"/>
        <end position="459"/>
    </location>
</feature>
<comment type="similarity">
    <text evidence="1">Belongs to the protein kinase superfamily. ADCK protein kinase family.</text>
</comment>
<evidence type="ECO:0000256" key="2">
    <source>
        <dbReference type="SAM" id="MobiDB-lite"/>
    </source>
</evidence>
<reference evidence="4 5" key="1">
    <citation type="journal article" date="2018" name="Nat. Ecol. Evol.">
        <title>Pezizomycetes genomes reveal the molecular basis of ectomycorrhizal truffle lifestyle.</title>
        <authorList>
            <person name="Murat C."/>
            <person name="Payen T."/>
            <person name="Noel B."/>
            <person name="Kuo A."/>
            <person name="Morin E."/>
            <person name="Chen J."/>
            <person name="Kohler A."/>
            <person name="Krizsan K."/>
            <person name="Balestrini R."/>
            <person name="Da Silva C."/>
            <person name="Montanini B."/>
            <person name="Hainaut M."/>
            <person name="Levati E."/>
            <person name="Barry K.W."/>
            <person name="Belfiori B."/>
            <person name="Cichocki N."/>
            <person name="Clum A."/>
            <person name="Dockter R.B."/>
            <person name="Fauchery L."/>
            <person name="Guy J."/>
            <person name="Iotti M."/>
            <person name="Le Tacon F."/>
            <person name="Lindquist E.A."/>
            <person name="Lipzen A."/>
            <person name="Malagnac F."/>
            <person name="Mello A."/>
            <person name="Molinier V."/>
            <person name="Miyauchi S."/>
            <person name="Poulain J."/>
            <person name="Riccioni C."/>
            <person name="Rubini A."/>
            <person name="Sitrit Y."/>
            <person name="Splivallo R."/>
            <person name="Traeger S."/>
            <person name="Wang M."/>
            <person name="Zifcakova L."/>
            <person name="Wipf D."/>
            <person name="Zambonelli A."/>
            <person name="Paolocci F."/>
            <person name="Nowrousian M."/>
            <person name="Ottonello S."/>
            <person name="Baldrian P."/>
            <person name="Spatafora J.W."/>
            <person name="Henrissat B."/>
            <person name="Nagy L.G."/>
            <person name="Aury J.M."/>
            <person name="Wincker P."/>
            <person name="Grigoriev I.V."/>
            <person name="Bonfante P."/>
            <person name="Martin F.M."/>
        </authorList>
    </citation>
    <scope>NUCLEOTIDE SEQUENCE [LARGE SCALE GENOMIC DNA]</scope>
    <source>
        <strain evidence="4 5">CCBAS932</strain>
    </source>
</reference>
<evidence type="ECO:0000256" key="1">
    <source>
        <dbReference type="ARBA" id="ARBA00009670"/>
    </source>
</evidence>
<dbReference type="PANTHER" id="PTHR43173:SF37">
    <property type="entry name" value="ABC1 FAMILY PROTEIN C10F6.14C"/>
    <property type="match status" value="1"/>
</dbReference>
<sequence length="638" mass="72071">MLLFRGRPPPPTHLLTAARSTASTPRVTGFVPPSPESLGKPRIPRKSSPRLRKYGRRLAYTTALGTTLYLADRFLNYSTFTRNFRTLGTCTLIALDYKLNFAPSKSSRQLSRLHERSADRLLDLCLTNGGLYQKMGQAIAMQSAVLPPVFQAKFSQFFDETPQAGWKEVEKVLREEYGHLPEVRHGTGELVDRIFMPGTWERKAIGSASVAQVHRARLKTGEWVAVKVQKPWIERQVGLDLWMFESVSYFFSEKLFALPLSYFAPYISARLFQETDFINEANNATLMRDFVLSEPSLRNKVHIPLVYPHLSTRRILVTEWIDGVPVSARPLLTGPYRGPAWIGHTPTTPYNQVLSEGPLKKYRPPPSGPPQTVYGLGLRERDIMQIMVDLFCAQMFMFGSLHCDPHPGNILIRRTPAGRPELVLLDHGLYISTTPEFRRQYAEFWRALFTFDNATIQRVASQWGIANADLFASATLLRPYTGGSNDIADIVGEEGSHERGGSAFAAHEKMREKMGAFLEDQEKMPKELIFIGRNMRIVQANNQALGSPVNRIKIIALWASRSLTRFPAATGGDGFFKGWLRHLVFKVVVLGLDIVFWYGRVRQALLGGAGFEERLEERMRRVAMEELGVELNHGVFEG</sequence>
<dbReference type="InterPro" id="IPR051130">
    <property type="entry name" value="Mito_struct-func_regulator"/>
</dbReference>
<dbReference type="CDD" id="cd13969">
    <property type="entry name" value="ADCK1-like"/>
    <property type="match status" value="1"/>
</dbReference>
<accession>A0A3N4KYQ2</accession>
<dbReference type="Proteomes" id="UP000277580">
    <property type="component" value="Unassembled WGS sequence"/>
</dbReference>
<organism evidence="4 5">
    <name type="scientific">Morchella conica CCBAS932</name>
    <dbReference type="NCBI Taxonomy" id="1392247"/>
    <lineage>
        <taxon>Eukaryota</taxon>
        <taxon>Fungi</taxon>
        <taxon>Dikarya</taxon>
        <taxon>Ascomycota</taxon>
        <taxon>Pezizomycotina</taxon>
        <taxon>Pezizomycetes</taxon>
        <taxon>Pezizales</taxon>
        <taxon>Morchellaceae</taxon>
        <taxon>Morchella</taxon>
    </lineage>
</organism>